<sequence>MSKTRKNLSNNKKRTKKKSKRLIEIYKDPDTVWGKNKKLENFWHQMASGNKIILVYNDDKIKTHNMPKTRNAASKKYKEWLNDNNIKAIITSAMSVDTYESLYKRVKNKSPDEIVKNYKKYLIHEEGEKVYYL</sequence>
<protein>
    <submittedName>
        <fullName evidence="2">Uncharacterized protein</fullName>
    </submittedName>
</protein>
<evidence type="ECO:0000256" key="1">
    <source>
        <dbReference type="SAM" id="MobiDB-lite"/>
    </source>
</evidence>
<evidence type="ECO:0000313" key="2">
    <source>
        <dbReference type="EMBL" id="QHS83842.1"/>
    </source>
</evidence>
<reference evidence="2" key="1">
    <citation type="journal article" date="2020" name="Nature">
        <title>Giant virus diversity and host interactions through global metagenomics.</title>
        <authorList>
            <person name="Schulz F."/>
            <person name="Roux S."/>
            <person name="Paez-Espino D."/>
            <person name="Jungbluth S."/>
            <person name="Walsh D.A."/>
            <person name="Denef V.J."/>
            <person name="McMahon K.D."/>
            <person name="Konstantinidis K.T."/>
            <person name="Eloe-Fadrosh E.A."/>
            <person name="Kyrpides N.C."/>
            <person name="Woyke T."/>
        </authorList>
    </citation>
    <scope>NUCLEOTIDE SEQUENCE</scope>
    <source>
        <strain evidence="2">GVMAG-S-ERX555961-36</strain>
    </source>
</reference>
<dbReference type="AlphaFoldDB" id="A0A6C0AVQ2"/>
<organism evidence="2">
    <name type="scientific">viral metagenome</name>
    <dbReference type="NCBI Taxonomy" id="1070528"/>
    <lineage>
        <taxon>unclassified sequences</taxon>
        <taxon>metagenomes</taxon>
        <taxon>organismal metagenomes</taxon>
    </lineage>
</organism>
<dbReference type="EMBL" id="MN738766">
    <property type="protein sequence ID" value="QHS83842.1"/>
    <property type="molecule type" value="Genomic_DNA"/>
</dbReference>
<feature type="region of interest" description="Disordered" evidence="1">
    <location>
        <begin position="1"/>
        <end position="21"/>
    </location>
</feature>
<name>A0A6C0AVQ2_9ZZZZ</name>
<proteinExistence type="predicted"/>
<accession>A0A6C0AVQ2</accession>
<feature type="compositionally biased region" description="Basic residues" evidence="1">
    <location>
        <begin position="1"/>
        <end position="20"/>
    </location>
</feature>